<evidence type="ECO:0000256" key="8">
    <source>
        <dbReference type="ARBA" id="ARBA00023015"/>
    </source>
</evidence>
<dbReference type="KEGG" id="pbl:PAAG_04481"/>
<keyword evidence="9" id="KW-0238">DNA-binding</keyword>
<feature type="domain" description="C2H2-type" evidence="14">
    <location>
        <begin position="370"/>
        <end position="397"/>
    </location>
</feature>
<evidence type="ECO:0000256" key="11">
    <source>
        <dbReference type="ARBA" id="ARBA00023242"/>
    </source>
</evidence>
<evidence type="ECO:0000256" key="13">
    <source>
        <dbReference type="SAM" id="MobiDB-lite"/>
    </source>
</evidence>
<dbReference type="GO" id="GO:0005634">
    <property type="term" value="C:nucleus"/>
    <property type="evidence" value="ECO:0007669"/>
    <property type="project" value="UniProtKB-SubCell"/>
</dbReference>
<evidence type="ECO:0000313" key="16">
    <source>
        <dbReference type="Proteomes" id="UP000002059"/>
    </source>
</evidence>
<keyword evidence="8" id="KW-0805">Transcription regulation</keyword>
<dbReference type="OrthoDB" id="8922241at2759"/>
<dbReference type="AlphaFoldDB" id="C1H137"/>
<dbReference type="GO" id="GO:0008270">
    <property type="term" value="F:zinc ion binding"/>
    <property type="evidence" value="ECO:0007669"/>
    <property type="project" value="UniProtKB-KW"/>
</dbReference>
<accession>C1H137</accession>
<feature type="compositionally biased region" description="Low complexity" evidence="13">
    <location>
        <begin position="110"/>
        <end position="124"/>
    </location>
</feature>
<evidence type="ECO:0000256" key="10">
    <source>
        <dbReference type="ARBA" id="ARBA00023163"/>
    </source>
</evidence>
<reference evidence="15 16" key="1">
    <citation type="journal article" date="2011" name="PLoS Genet.">
        <title>Comparative genomic analysis of human fungal pathogens causing paracoccidioidomycosis.</title>
        <authorList>
            <person name="Desjardins C.A."/>
            <person name="Champion M.D."/>
            <person name="Holder J.W."/>
            <person name="Muszewska A."/>
            <person name="Goldberg J."/>
            <person name="Bailao A.M."/>
            <person name="Brigido M.M."/>
            <person name="Ferreira M.E."/>
            <person name="Garcia A.M."/>
            <person name="Grynberg M."/>
            <person name="Gujja S."/>
            <person name="Heiman D.I."/>
            <person name="Henn M.R."/>
            <person name="Kodira C.D."/>
            <person name="Leon-Narvaez H."/>
            <person name="Longo L.V."/>
            <person name="Ma L.J."/>
            <person name="Malavazi I."/>
            <person name="Matsuo A.L."/>
            <person name="Morais F.V."/>
            <person name="Pereira M."/>
            <person name="Rodriguez-Brito S."/>
            <person name="Sakthikumar S."/>
            <person name="Salem-Izacc S.M."/>
            <person name="Sykes S.M."/>
            <person name="Teixeira M.M."/>
            <person name="Vallejo M.C."/>
            <person name="Walter M.E."/>
            <person name="Yandava C."/>
            <person name="Young S."/>
            <person name="Zeng Q."/>
            <person name="Zucker J."/>
            <person name="Felipe M.S."/>
            <person name="Goldman G.H."/>
            <person name="Haas B.J."/>
            <person name="McEwen J.G."/>
            <person name="Nino-Vega G."/>
            <person name="Puccia R."/>
            <person name="San-Blas G."/>
            <person name="Soares C.M."/>
            <person name="Birren B.W."/>
            <person name="Cuomo C.A."/>
        </authorList>
    </citation>
    <scope>NUCLEOTIDE SEQUENCE [LARGE SCALE GENOMIC DNA]</scope>
    <source>
        <strain evidence="16">ATCC MYA-826 / Pb01</strain>
    </source>
</reference>
<keyword evidence="11" id="KW-0539">Nucleus</keyword>
<dbReference type="VEuPathDB" id="FungiDB:PAAG_04481"/>
<feature type="compositionally biased region" description="Polar residues" evidence="13">
    <location>
        <begin position="126"/>
        <end position="144"/>
    </location>
</feature>
<dbReference type="HOGENOM" id="CLU_031986_0_0_1"/>
<keyword evidence="5" id="KW-0677">Repeat</keyword>
<feature type="compositionally biased region" description="Polar residues" evidence="13">
    <location>
        <begin position="430"/>
        <end position="441"/>
    </location>
</feature>
<dbReference type="GO" id="GO:0043565">
    <property type="term" value="F:sequence-specific DNA binding"/>
    <property type="evidence" value="ECO:0007669"/>
    <property type="project" value="TreeGrafter"/>
</dbReference>
<evidence type="ECO:0000256" key="4">
    <source>
        <dbReference type="ARBA" id="ARBA00022723"/>
    </source>
</evidence>
<proteinExistence type="inferred from homology"/>
<dbReference type="Pfam" id="PF00096">
    <property type="entry name" value="zf-C2H2"/>
    <property type="match status" value="2"/>
</dbReference>
<evidence type="ECO:0000313" key="15">
    <source>
        <dbReference type="EMBL" id="EEH33431.2"/>
    </source>
</evidence>
<dbReference type="PANTHER" id="PTHR24408:SF58">
    <property type="entry name" value="TRANSCRIPTION FACTOR (TFIIIA), PUTATIVE (AFU_ORTHOLOGUE AFUA_1G05150)-RELATED"/>
    <property type="match status" value="1"/>
</dbReference>
<sequence length="449" mass="48536">MGTALDALNSHQPLTSRRPASNNLPGFELLHPQVSQSQKFSLPSNTNVQQPSRVGNLLTPLSISSSDAGSLPAFASHSSVSSAQAAPSYSQSYWSTTSNFGSGMVNQPWPQSFPSRSEFSPPSSLAGRNTSSSPTTAESLTPTYDINHRTYFQSGVPGPPTSSGPSPATQQPQQTMAHILMNAQATAATVPPTLPAQNNVDAYGQKLPSTPLYSGPQHTTHHQSAFHPYQSNGGSAMHHSSANGPVSRISPIQVQLQSEGPHQLAQYSTRPYPSYSLPAMSGPIMTNVHNPGSQMTLMGSMQPNLLPAFNSGHAAAMSGMYNGHPHHMHGLMQHPQPDDRPYRCDQCSQSFRRNHDLKRHKRIHLAVKPFPCDHCAKSFSRKDALKRHILVKGCDKEKEKDKDKDSQSDKNSSTTATSPVMSRKDGGAGNQTNVRSHNFKGNQDLKSHS</sequence>
<dbReference type="Proteomes" id="UP000002059">
    <property type="component" value="Partially assembled WGS sequence"/>
</dbReference>
<dbReference type="GO" id="GO:0000981">
    <property type="term" value="F:DNA-binding transcription factor activity, RNA polymerase II-specific"/>
    <property type="evidence" value="ECO:0007669"/>
    <property type="project" value="TreeGrafter"/>
</dbReference>
<feature type="region of interest" description="Disordered" evidence="13">
    <location>
        <begin position="395"/>
        <end position="449"/>
    </location>
</feature>
<feature type="compositionally biased region" description="Polar residues" evidence="13">
    <location>
        <begin position="229"/>
        <end position="246"/>
    </location>
</feature>
<keyword evidence="7" id="KW-0862">Zinc</keyword>
<feature type="compositionally biased region" description="Polar residues" evidence="13">
    <location>
        <begin position="9"/>
        <end position="24"/>
    </location>
</feature>
<gene>
    <name evidence="15" type="ORF">PAAG_04481</name>
</gene>
<feature type="compositionally biased region" description="Basic and acidic residues" evidence="13">
    <location>
        <begin position="395"/>
        <end position="408"/>
    </location>
</feature>
<evidence type="ECO:0000256" key="12">
    <source>
        <dbReference type="PROSITE-ProRule" id="PRU00042"/>
    </source>
</evidence>
<dbReference type="PROSITE" id="PS50157">
    <property type="entry name" value="ZINC_FINGER_C2H2_2"/>
    <property type="match status" value="2"/>
</dbReference>
<evidence type="ECO:0000256" key="7">
    <source>
        <dbReference type="ARBA" id="ARBA00022833"/>
    </source>
</evidence>
<evidence type="ECO:0000256" key="3">
    <source>
        <dbReference type="ARBA" id="ARBA00006991"/>
    </source>
</evidence>
<dbReference type="SMART" id="SM00355">
    <property type="entry name" value="ZnF_C2H2"/>
    <property type="match status" value="2"/>
</dbReference>
<organism evidence="15 16">
    <name type="scientific">Paracoccidioides lutzii (strain ATCC MYA-826 / Pb01)</name>
    <name type="common">Paracoccidioides brasiliensis</name>
    <dbReference type="NCBI Taxonomy" id="502779"/>
    <lineage>
        <taxon>Eukaryota</taxon>
        <taxon>Fungi</taxon>
        <taxon>Dikarya</taxon>
        <taxon>Ascomycota</taxon>
        <taxon>Pezizomycotina</taxon>
        <taxon>Eurotiomycetes</taxon>
        <taxon>Eurotiomycetidae</taxon>
        <taxon>Onygenales</taxon>
        <taxon>Ajellomycetaceae</taxon>
        <taxon>Paracoccidioides</taxon>
    </lineage>
</organism>
<keyword evidence="4" id="KW-0479">Metal-binding</keyword>
<evidence type="ECO:0000256" key="6">
    <source>
        <dbReference type="ARBA" id="ARBA00022771"/>
    </source>
</evidence>
<dbReference type="InterPro" id="IPR036236">
    <property type="entry name" value="Znf_C2H2_sf"/>
</dbReference>
<dbReference type="PANTHER" id="PTHR24408">
    <property type="entry name" value="ZINC FINGER PROTEIN"/>
    <property type="match status" value="1"/>
</dbReference>
<evidence type="ECO:0000256" key="9">
    <source>
        <dbReference type="ARBA" id="ARBA00023125"/>
    </source>
</evidence>
<comment type="subcellular location">
    <subcellularLocation>
        <location evidence="2">Nucleus</location>
    </subcellularLocation>
</comment>
<keyword evidence="16" id="KW-1185">Reference proteome</keyword>
<dbReference type="InterPro" id="IPR013087">
    <property type="entry name" value="Znf_C2H2_type"/>
</dbReference>
<protein>
    <recommendedName>
        <fullName evidence="14">C2H2-type domain-containing protein</fullName>
    </recommendedName>
</protein>
<feature type="region of interest" description="Disordered" evidence="13">
    <location>
        <begin position="1"/>
        <end position="27"/>
    </location>
</feature>
<evidence type="ECO:0000256" key="1">
    <source>
        <dbReference type="ARBA" id="ARBA00003767"/>
    </source>
</evidence>
<dbReference type="eggNOG" id="KOG1721">
    <property type="taxonomic scope" value="Eukaryota"/>
</dbReference>
<name>C1H137_PARBA</name>
<dbReference type="PROSITE" id="PS00028">
    <property type="entry name" value="ZINC_FINGER_C2H2_1"/>
    <property type="match status" value="1"/>
</dbReference>
<evidence type="ECO:0000256" key="2">
    <source>
        <dbReference type="ARBA" id="ARBA00004123"/>
    </source>
</evidence>
<keyword evidence="6 12" id="KW-0863">Zinc-finger</keyword>
<feature type="region of interest" description="Disordered" evidence="13">
    <location>
        <begin position="105"/>
        <end position="173"/>
    </location>
</feature>
<comment type="function">
    <text evidence="1">May be involved in transcriptional regulation.</text>
</comment>
<dbReference type="FunFam" id="3.30.160.60:FF:000630">
    <property type="entry name" value="Zinc finger protein 180"/>
    <property type="match status" value="1"/>
</dbReference>
<dbReference type="FunFam" id="3.30.160.60:FF:000771">
    <property type="entry name" value="zinc finger protein 648"/>
    <property type="match status" value="1"/>
</dbReference>
<dbReference type="RefSeq" id="XP_015699509.1">
    <property type="nucleotide sequence ID" value="XM_015845283.1"/>
</dbReference>
<feature type="domain" description="C2H2-type" evidence="14">
    <location>
        <begin position="342"/>
        <end position="369"/>
    </location>
</feature>
<dbReference type="GeneID" id="9096736"/>
<keyword evidence="10" id="KW-0804">Transcription</keyword>
<dbReference type="SUPFAM" id="SSF57667">
    <property type="entry name" value="beta-beta-alpha zinc fingers"/>
    <property type="match status" value="1"/>
</dbReference>
<evidence type="ECO:0000259" key="14">
    <source>
        <dbReference type="PROSITE" id="PS50157"/>
    </source>
</evidence>
<dbReference type="EMBL" id="KN294002">
    <property type="protein sequence ID" value="EEH33431.2"/>
    <property type="molecule type" value="Genomic_DNA"/>
</dbReference>
<dbReference type="OMA" id="PYAPKHQ"/>
<feature type="region of interest" description="Disordered" evidence="13">
    <location>
        <begin position="214"/>
        <end position="246"/>
    </location>
</feature>
<evidence type="ECO:0000256" key="5">
    <source>
        <dbReference type="ARBA" id="ARBA00022737"/>
    </source>
</evidence>
<feature type="compositionally biased region" description="Low complexity" evidence="13">
    <location>
        <begin position="163"/>
        <end position="173"/>
    </location>
</feature>
<dbReference type="Gene3D" id="3.30.160.60">
    <property type="entry name" value="Classic Zinc Finger"/>
    <property type="match status" value="2"/>
</dbReference>
<comment type="similarity">
    <text evidence="3">Belongs to the krueppel C2H2-type zinc-finger protein family.</text>
</comment>